<dbReference type="RefSeq" id="WP_386063134.1">
    <property type="nucleotide sequence ID" value="NZ_JBHTKL010000006.1"/>
</dbReference>
<gene>
    <name evidence="3" type="ORF">ACFQ2J_16580</name>
</gene>
<dbReference type="InterPro" id="IPR036249">
    <property type="entry name" value="Thioredoxin-like_sf"/>
</dbReference>
<feature type="region of interest" description="Disordered" evidence="1">
    <location>
        <begin position="219"/>
        <end position="241"/>
    </location>
</feature>
<sequence length="241" mass="27149">MKIEIWSDIVCPFCYIGKRRLEAALADFEGKNQVEIEFKSFELDPGAEKNTESVMYERLASKYGTSIEQAKQMCDNMVEQAKGVGLDFRFDDVIPTNTLDAHRLTHLAKDKGVEKEVHERFFHAYFTEAKNMGDHDTLTELALDAGLDEAEVREVLASERYTDSVRKDEAEARTIGVQGVPFFVINRKYAVSGAQPVDVFKNALSKAWDEEQQQPVFETVSSDNEATGVCTDDSCDIPNDQ</sequence>
<comment type="caution">
    <text evidence="3">The sequence shown here is derived from an EMBL/GenBank/DDBJ whole genome shotgun (WGS) entry which is preliminary data.</text>
</comment>
<organism evidence="3 4">
    <name type="scientific">Thalassobacillus hwangdonensis</name>
    <dbReference type="NCBI Taxonomy" id="546108"/>
    <lineage>
        <taxon>Bacteria</taxon>
        <taxon>Bacillati</taxon>
        <taxon>Bacillota</taxon>
        <taxon>Bacilli</taxon>
        <taxon>Bacillales</taxon>
        <taxon>Bacillaceae</taxon>
        <taxon>Thalassobacillus</taxon>
    </lineage>
</organism>
<proteinExistence type="predicted"/>
<dbReference type="CDD" id="cd03024">
    <property type="entry name" value="DsbA_FrnE"/>
    <property type="match status" value="1"/>
</dbReference>
<name>A0ABW3L487_9BACI</name>
<protein>
    <submittedName>
        <fullName evidence="3">DsbA family oxidoreductase</fullName>
    </submittedName>
</protein>
<dbReference type="PANTHER" id="PTHR13887">
    <property type="entry name" value="GLUTATHIONE S-TRANSFERASE KAPPA"/>
    <property type="match status" value="1"/>
</dbReference>
<evidence type="ECO:0000313" key="4">
    <source>
        <dbReference type="Proteomes" id="UP001596990"/>
    </source>
</evidence>
<reference evidence="4" key="1">
    <citation type="journal article" date="2019" name="Int. J. Syst. Evol. Microbiol.">
        <title>The Global Catalogue of Microorganisms (GCM) 10K type strain sequencing project: providing services to taxonomists for standard genome sequencing and annotation.</title>
        <authorList>
            <consortium name="The Broad Institute Genomics Platform"/>
            <consortium name="The Broad Institute Genome Sequencing Center for Infectious Disease"/>
            <person name="Wu L."/>
            <person name="Ma J."/>
        </authorList>
    </citation>
    <scope>NUCLEOTIDE SEQUENCE [LARGE SCALE GENOMIC DNA]</scope>
    <source>
        <strain evidence="4">CCUG 56607</strain>
    </source>
</reference>
<dbReference type="InterPro" id="IPR001853">
    <property type="entry name" value="DSBA-like_thioredoxin_dom"/>
</dbReference>
<evidence type="ECO:0000259" key="2">
    <source>
        <dbReference type="Pfam" id="PF01323"/>
    </source>
</evidence>
<dbReference type="EMBL" id="JBHTKL010000006">
    <property type="protein sequence ID" value="MFD1020805.1"/>
    <property type="molecule type" value="Genomic_DNA"/>
</dbReference>
<dbReference type="Gene3D" id="3.40.30.10">
    <property type="entry name" value="Glutaredoxin"/>
    <property type="match status" value="1"/>
</dbReference>
<keyword evidence="4" id="KW-1185">Reference proteome</keyword>
<evidence type="ECO:0000313" key="3">
    <source>
        <dbReference type="EMBL" id="MFD1020805.1"/>
    </source>
</evidence>
<dbReference type="Pfam" id="PF01323">
    <property type="entry name" value="DSBA"/>
    <property type="match status" value="1"/>
</dbReference>
<dbReference type="PANTHER" id="PTHR13887:SF41">
    <property type="entry name" value="THIOREDOXIN SUPERFAMILY PROTEIN"/>
    <property type="match status" value="1"/>
</dbReference>
<dbReference type="Proteomes" id="UP001596990">
    <property type="component" value="Unassembled WGS sequence"/>
</dbReference>
<evidence type="ECO:0000256" key="1">
    <source>
        <dbReference type="SAM" id="MobiDB-lite"/>
    </source>
</evidence>
<accession>A0ABW3L487</accession>
<dbReference type="SUPFAM" id="SSF52833">
    <property type="entry name" value="Thioredoxin-like"/>
    <property type="match status" value="1"/>
</dbReference>
<feature type="domain" description="DSBA-like thioredoxin" evidence="2">
    <location>
        <begin position="3"/>
        <end position="204"/>
    </location>
</feature>